<evidence type="ECO:0000259" key="2">
    <source>
        <dbReference type="Pfam" id="PF06056"/>
    </source>
</evidence>
<protein>
    <submittedName>
        <fullName evidence="3">Uncharacterized protein YjcR</fullName>
    </submittedName>
</protein>
<dbReference type="RefSeq" id="WP_184312507.1">
    <property type="nucleotide sequence ID" value="NZ_JACHEN010000031.1"/>
</dbReference>
<feature type="region of interest" description="Disordered" evidence="1">
    <location>
        <begin position="51"/>
        <end position="76"/>
    </location>
</feature>
<dbReference type="AlphaFoldDB" id="A0A841L0A7"/>
<dbReference type="NCBIfam" id="NF040601">
    <property type="entry name" value="TerS_not_xtmA"/>
    <property type="match status" value="1"/>
</dbReference>
<keyword evidence="4" id="KW-1185">Reference proteome</keyword>
<evidence type="ECO:0000256" key="1">
    <source>
        <dbReference type="SAM" id="MobiDB-lite"/>
    </source>
</evidence>
<accession>A0A841L0A7</accession>
<dbReference type="Proteomes" id="UP000579281">
    <property type="component" value="Unassembled WGS sequence"/>
</dbReference>
<dbReference type="EMBL" id="JACHEN010000031">
    <property type="protein sequence ID" value="MBB6218008.1"/>
    <property type="molecule type" value="Genomic_DNA"/>
</dbReference>
<dbReference type="InterPro" id="IPR010332">
    <property type="entry name" value="ATPase_terminase-su_N"/>
</dbReference>
<feature type="compositionally biased region" description="Basic and acidic residues" evidence="1">
    <location>
        <begin position="51"/>
        <end position="60"/>
    </location>
</feature>
<organism evidence="3 4">
    <name type="scientific">Anaerosolibacter carboniphilus</name>
    <dbReference type="NCBI Taxonomy" id="1417629"/>
    <lineage>
        <taxon>Bacteria</taxon>
        <taxon>Bacillati</taxon>
        <taxon>Bacillota</taxon>
        <taxon>Clostridia</taxon>
        <taxon>Peptostreptococcales</taxon>
        <taxon>Thermotaleaceae</taxon>
        <taxon>Anaerosolibacter</taxon>
    </lineage>
</organism>
<sequence>MLEIRAPDTKELAKADYLKGMKYKELAEKYGVTLNTIKSWKQRYEWDRKSVHTKESESKKGAHKKRGAPKGNKNAEKHGFFSKWLPEETLEIMNEIETRSPIDLLWDNIKIKYAAIIRAQKIMNVRDKRDETKVLKKKKGQYFNKDDEVKFLPLEEEWEYQHAWDKYANFLNAQSRAMSELRSMIKQYDAMLHSDLATEEQKLRIEKLKSEIDSVGKSGEDTKDWVESIKDIANRRKAK</sequence>
<comment type="caution">
    <text evidence="3">The sequence shown here is derived from an EMBL/GenBank/DDBJ whole genome shotgun (WGS) entry which is preliminary data.</text>
</comment>
<feature type="domain" description="Terminase ATPase subunit N-terminal" evidence="2">
    <location>
        <begin position="9"/>
        <end position="49"/>
    </location>
</feature>
<reference evidence="3 4" key="1">
    <citation type="submission" date="2020-08" db="EMBL/GenBank/DDBJ databases">
        <title>Genomic Encyclopedia of Type Strains, Phase IV (KMG-IV): sequencing the most valuable type-strain genomes for metagenomic binning, comparative biology and taxonomic classification.</title>
        <authorList>
            <person name="Goeker M."/>
        </authorList>
    </citation>
    <scope>NUCLEOTIDE SEQUENCE [LARGE SCALE GENOMIC DNA]</scope>
    <source>
        <strain evidence="3 4">DSM 103526</strain>
    </source>
</reference>
<name>A0A841L0A7_9FIRM</name>
<gene>
    <name evidence="3" type="ORF">HNQ80_004145</name>
</gene>
<dbReference type="Pfam" id="PF06056">
    <property type="entry name" value="Terminase_5"/>
    <property type="match status" value="1"/>
</dbReference>
<proteinExistence type="predicted"/>
<evidence type="ECO:0000313" key="4">
    <source>
        <dbReference type="Proteomes" id="UP000579281"/>
    </source>
</evidence>
<evidence type="ECO:0000313" key="3">
    <source>
        <dbReference type="EMBL" id="MBB6218008.1"/>
    </source>
</evidence>